<accession>A0ABD5PYV4</accession>
<evidence type="ECO:0000259" key="1">
    <source>
        <dbReference type="Pfam" id="PF08350"/>
    </source>
</evidence>
<dbReference type="Proteomes" id="UP001595945">
    <property type="component" value="Unassembled WGS sequence"/>
</dbReference>
<dbReference type="SUPFAM" id="SSF46785">
    <property type="entry name" value="Winged helix' DNA-binding domain"/>
    <property type="match status" value="1"/>
</dbReference>
<protein>
    <submittedName>
        <fullName evidence="3">Helix-turn-helix transcriptional regulator</fullName>
    </submittedName>
</protein>
<name>A0ABD5PYV4_9EURY</name>
<evidence type="ECO:0000313" key="4">
    <source>
        <dbReference type="Proteomes" id="UP001595945"/>
    </source>
</evidence>
<keyword evidence="4" id="KW-1185">Reference proteome</keyword>
<feature type="domain" description="Methanogenesis regulatory protein FilR1 middle" evidence="1">
    <location>
        <begin position="120"/>
        <end position="250"/>
    </location>
</feature>
<gene>
    <name evidence="3" type="ORF">ACFO9K_01455</name>
</gene>
<dbReference type="AlphaFoldDB" id="A0ABD5PYV4"/>
<sequence length="255" mass="28802">MKESDGLLRVLFDRVHYLDFLQSTPAKNKRDIIDRFETPRSTVDRDIRKLVVNGLVERTSDGYRTTLAGRLASSEYRLQRANLAGIQEVVQLLGPLSVNAPLSAEFLRGARAIESTSSEPNRPITHVLELFERSRQIRVASPFFLRSYVKTVHDQVTNESKSTEMVLTSGVLDQLITQYEDRTTDLLDSDLFSLYEADSLPYGLYIVTTNVWVECGLVISNDTGIKGVIHNDTSAAVRWAESRFQSIRSQSTTRN</sequence>
<dbReference type="Pfam" id="PF25213">
    <property type="entry name" value="HVO_A0261_N"/>
    <property type="match status" value="1"/>
</dbReference>
<evidence type="ECO:0000313" key="3">
    <source>
        <dbReference type="EMBL" id="MFC4822919.1"/>
    </source>
</evidence>
<dbReference type="InterPro" id="IPR057527">
    <property type="entry name" value="HVO_A0261-like_N"/>
</dbReference>
<dbReference type="RefSeq" id="WP_254267574.1">
    <property type="nucleotide sequence ID" value="NZ_CP100400.1"/>
</dbReference>
<dbReference type="GeneID" id="73046038"/>
<feature type="domain" description="HVO-A0261-like N-terminal" evidence="2">
    <location>
        <begin position="13"/>
        <end position="77"/>
    </location>
</feature>
<dbReference type="EMBL" id="JBHSHT010000001">
    <property type="protein sequence ID" value="MFC4822919.1"/>
    <property type="molecule type" value="Genomic_DNA"/>
</dbReference>
<organism evidence="3 4">
    <name type="scientific">Halorussus aquaticus</name>
    <dbReference type="NCBI Taxonomy" id="2953748"/>
    <lineage>
        <taxon>Archaea</taxon>
        <taxon>Methanobacteriati</taxon>
        <taxon>Methanobacteriota</taxon>
        <taxon>Stenosarchaea group</taxon>
        <taxon>Halobacteria</taxon>
        <taxon>Halobacteriales</taxon>
        <taxon>Haladaptataceae</taxon>
        <taxon>Halorussus</taxon>
    </lineage>
</organism>
<dbReference type="InterPro" id="IPR036390">
    <property type="entry name" value="WH_DNA-bd_sf"/>
</dbReference>
<evidence type="ECO:0000259" key="2">
    <source>
        <dbReference type="Pfam" id="PF25213"/>
    </source>
</evidence>
<reference evidence="3 4" key="1">
    <citation type="journal article" date="2019" name="Int. J. Syst. Evol. Microbiol.">
        <title>The Global Catalogue of Microorganisms (GCM) 10K type strain sequencing project: providing services to taxonomists for standard genome sequencing and annotation.</title>
        <authorList>
            <consortium name="The Broad Institute Genomics Platform"/>
            <consortium name="The Broad Institute Genome Sequencing Center for Infectious Disease"/>
            <person name="Wu L."/>
            <person name="Ma J."/>
        </authorList>
    </citation>
    <scope>NUCLEOTIDE SEQUENCE [LARGE SCALE GENOMIC DNA]</scope>
    <source>
        <strain evidence="3 4">XZYJ18</strain>
    </source>
</reference>
<dbReference type="InterPro" id="IPR013561">
    <property type="entry name" value="FilR1_middle_dom"/>
</dbReference>
<comment type="caution">
    <text evidence="3">The sequence shown here is derived from an EMBL/GenBank/DDBJ whole genome shotgun (WGS) entry which is preliminary data.</text>
</comment>
<dbReference type="Pfam" id="PF08350">
    <property type="entry name" value="FilR1_middle"/>
    <property type="match status" value="1"/>
</dbReference>
<proteinExistence type="predicted"/>